<feature type="compositionally biased region" description="Polar residues" evidence="6">
    <location>
        <begin position="77"/>
        <end position="86"/>
    </location>
</feature>
<evidence type="ECO:0000313" key="8">
    <source>
        <dbReference type="EMBL" id="KAK8844080.1"/>
    </source>
</evidence>
<keyword evidence="3 4" id="KW-0687">Ribonucleoprotein</keyword>
<keyword evidence="9" id="KW-1185">Reference proteome</keyword>
<dbReference type="SUPFAM" id="SSF54768">
    <property type="entry name" value="dsRNA-binding domain-like"/>
    <property type="match status" value="1"/>
</dbReference>
<feature type="region of interest" description="Disordered" evidence="6">
    <location>
        <begin position="1"/>
        <end position="128"/>
    </location>
</feature>
<keyword evidence="2 4" id="KW-0689">Ribosomal protein</keyword>
<dbReference type="Pfam" id="PF00333">
    <property type="entry name" value="Ribosomal_S5"/>
    <property type="match status" value="1"/>
</dbReference>
<gene>
    <name evidence="8" type="ORF">IAR55_006874</name>
</gene>
<dbReference type="InterPro" id="IPR000851">
    <property type="entry name" value="Ribosomal_uS5"/>
</dbReference>
<dbReference type="RefSeq" id="XP_066799644.1">
    <property type="nucleotide sequence ID" value="XM_066949952.1"/>
</dbReference>
<evidence type="ECO:0000256" key="5">
    <source>
        <dbReference type="RuleBase" id="RU003823"/>
    </source>
</evidence>
<evidence type="ECO:0000256" key="4">
    <source>
        <dbReference type="PROSITE-ProRule" id="PRU00268"/>
    </source>
</evidence>
<reference evidence="8 9" key="1">
    <citation type="journal article" date="2024" name="bioRxiv">
        <title>Comparative genomics of Cryptococcus and Kwoniella reveals pathogenesis evolution and contrasting karyotype dynamics via intercentromeric recombination or chromosome fusion.</title>
        <authorList>
            <person name="Coelho M.A."/>
            <person name="David-Palma M."/>
            <person name="Shea T."/>
            <person name="Bowers K."/>
            <person name="McGinley-Smith S."/>
            <person name="Mohammad A.W."/>
            <person name="Gnirke A."/>
            <person name="Yurkov A.M."/>
            <person name="Nowrousian M."/>
            <person name="Sun S."/>
            <person name="Cuomo C.A."/>
            <person name="Heitman J."/>
        </authorList>
    </citation>
    <scope>NUCLEOTIDE SEQUENCE [LARGE SCALE GENOMIC DNA]</scope>
    <source>
        <strain evidence="8 9">CBS 13917</strain>
    </source>
</reference>
<comment type="similarity">
    <text evidence="1 5">Belongs to the universal ribosomal protein uS5 family.</text>
</comment>
<dbReference type="Proteomes" id="UP001388673">
    <property type="component" value="Unassembled WGS sequence"/>
</dbReference>
<evidence type="ECO:0000256" key="2">
    <source>
        <dbReference type="ARBA" id="ARBA00022980"/>
    </source>
</evidence>
<evidence type="ECO:0000256" key="1">
    <source>
        <dbReference type="ARBA" id="ARBA00008945"/>
    </source>
</evidence>
<dbReference type="GO" id="GO:0006412">
    <property type="term" value="P:translation"/>
    <property type="evidence" value="ECO:0007669"/>
    <property type="project" value="InterPro"/>
</dbReference>
<dbReference type="InterPro" id="IPR014721">
    <property type="entry name" value="Ribsml_uS5_D2-typ_fold_subgr"/>
</dbReference>
<dbReference type="PANTHER" id="PTHR48277">
    <property type="entry name" value="MITOCHONDRIAL RIBOSOMAL PROTEIN S5"/>
    <property type="match status" value="1"/>
</dbReference>
<sequence>MSKPISRPLRGLRQTTLTRPFTRSASTAPPPAVPSRSTESESSSSSAASSSNAASSSSFSSSSPFFSSSEVSTTTTKTNDPQSTSLPRPAFSLPFSPVPRLPTFPNTHQSPLHKHYNHPSPLLPPPTASTWPTTLAEQNPLKKEMKLSAISGLSRDELRGLSRFTVRSRKVQHMTKKGKMGVSQAYVVVGSPERGLVGLGRGRGHNNLAASDAAFHKAVMNMDYVNRYESRTLWGEGKDLQGKWGAAKVHLRARPPGFGLMVPPMIHRIFTACGIKDASAMIVGSRNRPDVLKATIQVLHGGGNPSGFGTGIFGKKGPRENKGLGMRSKDEIERERGRYGVDIGRRV</sequence>
<feature type="compositionally biased region" description="Basic and acidic residues" evidence="6">
    <location>
        <begin position="317"/>
        <end position="330"/>
    </location>
</feature>
<dbReference type="PANTHER" id="PTHR48277:SF1">
    <property type="entry name" value="MITOCHONDRIAL RIBOSOMAL PROTEIN S5"/>
    <property type="match status" value="1"/>
</dbReference>
<dbReference type="PROSITE" id="PS50881">
    <property type="entry name" value="S5_DSRBD"/>
    <property type="match status" value="1"/>
</dbReference>
<evidence type="ECO:0000259" key="7">
    <source>
        <dbReference type="PROSITE" id="PS50881"/>
    </source>
</evidence>
<proteinExistence type="inferred from homology"/>
<comment type="caution">
    <text evidence="8">The sequence shown here is derived from an EMBL/GenBank/DDBJ whole genome shotgun (WGS) entry which is preliminary data.</text>
</comment>
<name>A0AAW0YEQ9_9TREE</name>
<dbReference type="GeneID" id="92184132"/>
<evidence type="ECO:0000256" key="6">
    <source>
        <dbReference type="SAM" id="MobiDB-lite"/>
    </source>
</evidence>
<accession>A0AAW0YEQ9</accession>
<dbReference type="GO" id="GO:0003735">
    <property type="term" value="F:structural constituent of ribosome"/>
    <property type="evidence" value="ECO:0007669"/>
    <property type="project" value="UniProtKB-UniRule"/>
</dbReference>
<protein>
    <recommendedName>
        <fullName evidence="7">S5 DRBM domain-containing protein</fullName>
    </recommendedName>
</protein>
<dbReference type="EMBL" id="JBCAWK010000014">
    <property type="protein sequence ID" value="KAK8844080.1"/>
    <property type="molecule type" value="Genomic_DNA"/>
</dbReference>
<evidence type="ECO:0000313" key="9">
    <source>
        <dbReference type="Proteomes" id="UP001388673"/>
    </source>
</evidence>
<dbReference type="InterPro" id="IPR020568">
    <property type="entry name" value="Ribosomal_Su5_D2-typ_SF"/>
</dbReference>
<dbReference type="AlphaFoldDB" id="A0AAW0YEQ9"/>
<dbReference type="Gene3D" id="3.30.160.20">
    <property type="match status" value="1"/>
</dbReference>
<dbReference type="GO" id="GO:0003723">
    <property type="term" value="F:RNA binding"/>
    <property type="evidence" value="ECO:0007669"/>
    <property type="project" value="InterPro"/>
</dbReference>
<dbReference type="Gene3D" id="3.30.230.10">
    <property type="match status" value="1"/>
</dbReference>
<dbReference type="FunFam" id="3.30.230.10:FF:000059">
    <property type="entry name" value="30S small subunit ribosomal protein S5"/>
    <property type="match status" value="1"/>
</dbReference>
<organism evidence="8 9">
    <name type="scientific">Kwoniella newhampshirensis</name>
    <dbReference type="NCBI Taxonomy" id="1651941"/>
    <lineage>
        <taxon>Eukaryota</taxon>
        <taxon>Fungi</taxon>
        <taxon>Dikarya</taxon>
        <taxon>Basidiomycota</taxon>
        <taxon>Agaricomycotina</taxon>
        <taxon>Tremellomycetes</taxon>
        <taxon>Tremellales</taxon>
        <taxon>Cryptococcaceae</taxon>
        <taxon>Kwoniella</taxon>
    </lineage>
</organism>
<feature type="domain" description="S5 DRBM" evidence="7">
    <location>
        <begin position="161"/>
        <end position="225"/>
    </location>
</feature>
<dbReference type="KEGG" id="kne:92184132"/>
<dbReference type="GO" id="GO:0005840">
    <property type="term" value="C:ribosome"/>
    <property type="evidence" value="ECO:0007669"/>
    <property type="project" value="UniProtKB-KW"/>
</dbReference>
<evidence type="ECO:0000256" key="3">
    <source>
        <dbReference type="ARBA" id="ARBA00023274"/>
    </source>
</evidence>
<feature type="region of interest" description="Disordered" evidence="6">
    <location>
        <begin position="307"/>
        <end position="330"/>
    </location>
</feature>
<dbReference type="Pfam" id="PF03719">
    <property type="entry name" value="Ribosomal_S5_C"/>
    <property type="match status" value="1"/>
</dbReference>
<dbReference type="InterPro" id="IPR013810">
    <property type="entry name" value="Ribosomal_uS5_N"/>
</dbReference>
<dbReference type="GO" id="GO:1990904">
    <property type="term" value="C:ribonucleoprotein complex"/>
    <property type="evidence" value="ECO:0007669"/>
    <property type="project" value="UniProtKB-UniRule"/>
</dbReference>
<dbReference type="InterPro" id="IPR005324">
    <property type="entry name" value="Ribosomal_uS5_C"/>
</dbReference>
<feature type="compositionally biased region" description="Low complexity" evidence="6">
    <location>
        <begin position="34"/>
        <end position="76"/>
    </location>
</feature>
<dbReference type="SUPFAM" id="SSF54211">
    <property type="entry name" value="Ribosomal protein S5 domain 2-like"/>
    <property type="match status" value="1"/>
</dbReference>